<evidence type="ECO:0000259" key="6">
    <source>
        <dbReference type="SMART" id="SM00079"/>
    </source>
</evidence>
<dbReference type="Gene3D" id="3.40.190.10">
    <property type="entry name" value="Periplasmic binding protein-like II"/>
    <property type="match status" value="2"/>
</dbReference>
<name>A0A8D5ZNR2_9BACL</name>
<dbReference type="PROSITE" id="PS51257">
    <property type="entry name" value="PROKAR_LIPOPROTEIN"/>
    <property type="match status" value="1"/>
</dbReference>
<evidence type="ECO:0000313" key="8">
    <source>
        <dbReference type="Proteomes" id="UP000677436"/>
    </source>
</evidence>
<dbReference type="PANTHER" id="PTHR30085:SF6">
    <property type="entry name" value="ABC TRANSPORTER GLUTAMINE-BINDING PROTEIN GLNH"/>
    <property type="match status" value="1"/>
</dbReference>
<dbReference type="Proteomes" id="UP000677436">
    <property type="component" value="Chromosome"/>
</dbReference>
<organism evidence="7 8">
    <name type="scientific">Polycladomyces abyssicola</name>
    <dbReference type="NCBI Taxonomy" id="1125966"/>
    <lineage>
        <taxon>Bacteria</taxon>
        <taxon>Bacillati</taxon>
        <taxon>Bacillota</taxon>
        <taxon>Bacilli</taxon>
        <taxon>Bacillales</taxon>
        <taxon>Thermoactinomycetaceae</taxon>
        <taxon>Polycladomyces</taxon>
    </lineage>
</organism>
<protein>
    <submittedName>
        <fullName evidence="7">ABC transporter glutamine-binding protein GlnH</fullName>
    </submittedName>
</protein>
<dbReference type="InterPro" id="IPR001320">
    <property type="entry name" value="Iontro_rcpt_C"/>
</dbReference>
<dbReference type="KEGG" id="pabs:JIR001_27780"/>
<dbReference type="RefSeq" id="WP_212773273.1">
    <property type="nucleotide sequence ID" value="NZ_AP024601.1"/>
</dbReference>
<evidence type="ECO:0000256" key="4">
    <source>
        <dbReference type="SAM" id="SignalP"/>
    </source>
</evidence>
<dbReference type="SMART" id="SM00079">
    <property type="entry name" value="PBPe"/>
    <property type="match status" value="1"/>
</dbReference>
<keyword evidence="3 4" id="KW-0732">Signal</keyword>
<dbReference type="SMART" id="SM00062">
    <property type="entry name" value="PBPb"/>
    <property type="match status" value="1"/>
</dbReference>
<dbReference type="GO" id="GO:0005576">
    <property type="term" value="C:extracellular region"/>
    <property type="evidence" value="ECO:0007669"/>
    <property type="project" value="TreeGrafter"/>
</dbReference>
<gene>
    <name evidence="7" type="primary">glnH</name>
    <name evidence="7" type="ORF">JIR001_27780</name>
</gene>
<dbReference type="InterPro" id="IPR001638">
    <property type="entry name" value="Solute-binding_3/MltF_N"/>
</dbReference>
<dbReference type="GO" id="GO:0016020">
    <property type="term" value="C:membrane"/>
    <property type="evidence" value="ECO:0007669"/>
    <property type="project" value="InterPro"/>
</dbReference>
<feature type="signal peptide" evidence="4">
    <location>
        <begin position="1"/>
        <end position="22"/>
    </location>
</feature>
<dbReference type="GO" id="GO:0030288">
    <property type="term" value="C:outer membrane-bounded periplasmic space"/>
    <property type="evidence" value="ECO:0007669"/>
    <property type="project" value="TreeGrafter"/>
</dbReference>
<dbReference type="CDD" id="cd13690">
    <property type="entry name" value="PBP2_GluB"/>
    <property type="match status" value="1"/>
</dbReference>
<feature type="domain" description="Ionotropic glutamate receptor C-terminal" evidence="6">
    <location>
        <begin position="42"/>
        <end position="264"/>
    </location>
</feature>
<keyword evidence="8" id="KW-1185">Reference proteome</keyword>
<evidence type="ECO:0000313" key="7">
    <source>
        <dbReference type="EMBL" id="BCU82995.1"/>
    </source>
</evidence>
<sequence length="279" mass="30769">MRFWKRWLVLCLSVVLAFSLTACGDGSSADDSSLAAIKKRGKLVVGVKYDTNLFGYKDPADGQVKGFEIDLMREFAKRLLGDEKKVEFKEVTSKTRIKMLQSGDVDVIAATMTITDKRKKQVDFSRVYFMAGQSLLVPTNSPITGLKSLNGKVVATAKGATSGRNLEKLAPGVKIKEYENYADAFTALKSGQADAVTTDDSILMGMQQQDPTHFKLVGGQFTQEPYGMAVKKGNKDLLKALNDFLNDIMKDGTYQKLYQKWFKKDPPANIPADAVQKAP</sequence>
<evidence type="ECO:0000256" key="2">
    <source>
        <dbReference type="ARBA" id="ARBA00022448"/>
    </source>
</evidence>
<dbReference type="Pfam" id="PF00497">
    <property type="entry name" value="SBP_bac_3"/>
    <property type="match status" value="1"/>
</dbReference>
<reference evidence="7" key="1">
    <citation type="journal article" date="2013" name="Int. J. Syst. Evol. Microbiol.">
        <title>Polycladomyces abyssicola gen. nov., sp. nov., a thermophilic filamentous bacterium isolated from hemipelagic sediment.</title>
        <authorList>
            <person name="Tsubouchi T."/>
            <person name="Shimane Y."/>
            <person name="Mori K."/>
            <person name="Usui K."/>
            <person name="Hiraki T."/>
            <person name="Tame A."/>
            <person name="Uematsu K."/>
            <person name="Maruyama T."/>
            <person name="Hatada Y."/>
        </authorList>
    </citation>
    <scope>NUCLEOTIDE SEQUENCE</scope>
    <source>
        <strain evidence="7">JIR-001</strain>
    </source>
</reference>
<feature type="domain" description="Solute-binding protein family 3/N-terminal" evidence="5">
    <location>
        <begin position="42"/>
        <end position="265"/>
    </location>
</feature>
<evidence type="ECO:0000256" key="1">
    <source>
        <dbReference type="ARBA" id="ARBA00010333"/>
    </source>
</evidence>
<comment type="similarity">
    <text evidence="1">Belongs to the bacterial solute-binding protein 3 family.</text>
</comment>
<proteinExistence type="inferred from homology"/>
<evidence type="ECO:0000259" key="5">
    <source>
        <dbReference type="SMART" id="SM00062"/>
    </source>
</evidence>
<evidence type="ECO:0000256" key="3">
    <source>
        <dbReference type="ARBA" id="ARBA00022729"/>
    </source>
</evidence>
<dbReference type="SUPFAM" id="SSF53850">
    <property type="entry name" value="Periplasmic binding protein-like II"/>
    <property type="match status" value="1"/>
</dbReference>
<dbReference type="PANTHER" id="PTHR30085">
    <property type="entry name" value="AMINO ACID ABC TRANSPORTER PERMEASE"/>
    <property type="match status" value="1"/>
</dbReference>
<reference evidence="7" key="2">
    <citation type="journal article" date="2021" name="Microbiol. Resour. Announc.">
        <title>Complete Genome Sequence of Polycladomyces abyssicola JIR-001T, Isolated from Hemipelagic Sediment in Deep Seawater.</title>
        <authorList>
            <person name="Tsubouchi T."/>
            <person name="Kaneko Y."/>
        </authorList>
    </citation>
    <scope>NUCLEOTIDE SEQUENCE</scope>
    <source>
        <strain evidence="7">JIR-001</strain>
    </source>
</reference>
<keyword evidence="2" id="KW-0813">Transport</keyword>
<dbReference type="AlphaFoldDB" id="A0A8D5ZNR2"/>
<accession>A0A8D5ZNR2</accession>
<dbReference type="GO" id="GO:0015276">
    <property type="term" value="F:ligand-gated monoatomic ion channel activity"/>
    <property type="evidence" value="ECO:0007669"/>
    <property type="project" value="InterPro"/>
</dbReference>
<feature type="chain" id="PRO_5038579085" evidence="4">
    <location>
        <begin position="23"/>
        <end position="279"/>
    </location>
</feature>
<dbReference type="EMBL" id="AP024601">
    <property type="protein sequence ID" value="BCU82995.1"/>
    <property type="molecule type" value="Genomic_DNA"/>
</dbReference>
<dbReference type="GO" id="GO:0006865">
    <property type="term" value="P:amino acid transport"/>
    <property type="evidence" value="ECO:0007669"/>
    <property type="project" value="TreeGrafter"/>
</dbReference>
<dbReference type="InterPro" id="IPR051455">
    <property type="entry name" value="Bact_solute-bind_prot3"/>
</dbReference>